<dbReference type="AlphaFoldDB" id="A0A5P8E5Y2"/>
<gene>
    <name evidence="2" type="ORF">C7Y71_004955</name>
</gene>
<sequence length="416" mass="47469">MKWFLTVLLTFFSFNVWAEDVDSVQCADTARNEMASDTGKDFWGVSVAGNVSYLIHAGEYNKELLHSYGTNHYDLRLRWQPRGRHETAYDRAMGHPTILAGLIYEDFGRVKIYRNDPSHRARIGYLLSLYGGVQFNIVRKGRWAIGLDLMQGIAYCPHPFDENSNRDNEVIGSTFSIFFGAGVSAKYRFAPRWHASIGLDFKHYSNGTLDRPNLGANTIGPTLALHYDLGNQEGNMKGKGSKNTAPEDKNYRKGFYVDAVAGMGLKSLIDHFTIHQSKDNPLYGFFTTMVAPMYRYHLLHASGIGLDYTYADYIYKVRDYDRLQGRTGYRYSPHILGVSARHEVFYRHLSVNVGVGVYLLNRTGHVAKTEESRIYQNVGLRYAFPFTHDRVFIGYNIKAHRFQKVNCVQLLLGCRI</sequence>
<feature type="chain" id="PRO_5024325396" description="Acyloxyacyl hydrolase" evidence="1">
    <location>
        <begin position="19"/>
        <end position="416"/>
    </location>
</feature>
<accession>A0A5P8E5Y2</accession>
<name>A0A5P8E5Y2_9BACT</name>
<keyword evidence="3" id="KW-1185">Reference proteome</keyword>
<dbReference type="Gene3D" id="2.40.160.20">
    <property type="match status" value="1"/>
</dbReference>
<protein>
    <recommendedName>
        <fullName evidence="4">Acyloxyacyl hydrolase</fullName>
    </recommendedName>
</protein>
<dbReference type="RefSeq" id="WP_111897280.1">
    <property type="nucleotide sequence ID" value="NZ_CP033459.1"/>
</dbReference>
<evidence type="ECO:0008006" key="4">
    <source>
        <dbReference type="Google" id="ProtNLM"/>
    </source>
</evidence>
<organism evidence="2 3">
    <name type="scientific">Pseudoprevotella muciniphila</name>
    <dbReference type="NCBI Taxonomy" id="2133944"/>
    <lineage>
        <taxon>Bacteria</taxon>
        <taxon>Pseudomonadati</taxon>
        <taxon>Bacteroidota</taxon>
        <taxon>Bacteroidia</taxon>
        <taxon>Bacteroidales</taxon>
        <taxon>Prevotellaceae</taxon>
        <taxon>Pseudoprevotella</taxon>
    </lineage>
</organism>
<proteinExistence type="predicted"/>
<dbReference type="OrthoDB" id="627554at2"/>
<reference evidence="2 3" key="1">
    <citation type="submission" date="2018-11" db="EMBL/GenBank/DDBJ databases">
        <authorList>
            <person name="Na S.W."/>
            <person name="Baik M."/>
        </authorList>
    </citation>
    <scope>NUCLEOTIDE SEQUENCE [LARGE SCALE GENOMIC DNA]</scope>
    <source>
        <strain evidence="2 3">E39</strain>
    </source>
</reference>
<evidence type="ECO:0000313" key="3">
    <source>
        <dbReference type="Proteomes" id="UP000249375"/>
    </source>
</evidence>
<dbReference type="KEGG" id="alq:C7Y71_004955"/>
<evidence type="ECO:0000256" key="1">
    <source>
        <dbReference type="SAM" id="SignalP"/>
    </source>
</evidence>
<feature type="signal peptide" evidence="1">
    <location>
        <begin position="1"/>
        <end position="18"/>
    </location>
</feature>
<dbReference type="Proteomes" id="UP000249375">
    <property type="component" value="Chromosome"/>
</dbReference>
<evidence type="ECO:0000313" key="2">
    <source>
        <dbReference type="EMBL" id="QFQ12415.1"/>
    </source>
</evidence>
<dbReference type="Pfam" id="PF09411">
    <property type="entry name" value="PagL"/>
    <property type="match status" value="1"/>
</dbReference>
<keyword evidence="1" id="KW-0732">Signal</keyword>
<dbReference type="InterPro" id="IPR018550">
    <property type="entry name" value="Lipid-A_deacylase-rel"/>
</dbReference>
<dbReference type="EMBL" id="CP033459">
    <property type="protein sequence ID" value="QFQ12415.1"/>
    <property type="molecule type" value="Genomic_DNA"/>
</dbReference>